<reference evidence="1 2" key="1">
    <citation type="submission" date="2016-06" db="EMBL/GenBank/DDBJ databases">
        <authorList>
            <person name="Sutton G."/>
            <person name="Brinkac L."/>
            <person name="Sanka R."/>
            <person name="Adams M."/>
            <person name="Lau E."/>
            <person name="Garcia-Basteiro A."/>
            <person name="Lopez-Varela E."/>
            <person name="Palencia S."/>
        </authorList>
    </citation>
    <scope>NUCLEOTIDE SEQUENCE [LARGE SCALE GENOMIC DNA]</scope>
    <source>
        <strain evidence="1 2">1164983.0</strain>
    </source>
</reference>
<gene>
    <name evidence="1" type="ORF">A5628_16395</name>
</gene>
<evidence type="ECO:0000313" key="1">
    <source>
        <dbReference type="EMBL" id="OBJ57631.1"/>
    </source>
</evidence>
<evidence type="ECO:0000313" key="2">
    <source>
        <dbReference type="Proteomes" id="UP000093894"/>
    </source>
</evidence>
<protein>
    <submittedName>
        <fullName evidence="1">Uncharacterized protein</fullName>
    </submittedName>
</protein>
<comment type="caution">
    <text evidence="1">The sequence shown here is derived from an EMBL/GenBank/DDBJ whole genome shotgun (WGS) entry which is preliminary data.</text>
</comment>
<sequence>MRLEAYLSAKVWNPGEGFICASASVCRSSAEQRGAAFYEAQSHMVGPCYDLTADGKPYRVVVLPMETGEPKEHRTLDQRTKDVLDSGRLTFRQRNQHMQGVTLGLRVAFGLPVDADIERIQFEDGSSAHLFEAYAMTNLLLCSAVDEGTFKSQATGPMRRSCSRHMRATLGILQPTLVISQGKGELEKSLKANLDVTEWESPDIAMCELDGNRFVWVSLRHPSRGNWHSLKCSYLHTDVIPAITQGRELALSGL</sequence>
<accession>A0A853LVI7</accession>
<dbReference type="Proteomes" id="UP000093894">
    <property type="component" value="Unassembled WGS sequence"/>
</dbReference>
<dbReference type="EMBL" id="LZLG01000123">
    <property type="protein sequence ID" value="OBJ57631.1"/>
    <property type="molecule type" value="Genomic_DNA"/>
</dbReference>
<dbReference type="AlphaFoldDB" id="A0A853LVI7"/>
<proteinExistence type="predicted"/>
<organism evidence="1 2">
    <name type="scientific">Mycobacterium colombiense</name>
    <dbReference type="NCBI Taxonomy" id="339268"/>
    <lineage>
        <taxon>Bacteria</taxon>
        <taxon>Bacillati</taxon>
        <taxon>Actinomycetota</taxon>
        <taxon>Actinomycetes</taxon>
        <taxon>Mycobacteriales</taxon>
        <taxon>Mycobacteriaceae</taxon>
        <taxon>Mycobacterium</taxon>
        <taxon>Mycobacterium avium complex (MAC)</taxon>
    </lineage>
</organism>
<name>A0A853LVI7_9MYCO</name>